<feature type="compositionally biased region" description="Basic and acidic residues" evidence="1">
    <location>
        <begin position="72"/>
        <end position="87"/>
    </location>
</feature>
<name>A0AAE0ZAI0_9GAST</name>
<gene>
    <name evidence="2" type="ORF">RRG08_026224</name>
</gene>
<keyword evidence="3" id="KW-1185">Reference proteome</keyword>
<dbReference type="Proteomes" id="UP001283361">
    <property type="component" value="Unassembled WGS sequence"/>
</dbReference>
<feature type="compositionally biased region" description="Basic residues" evidence="1">
    <location>
        <begin position="51"/>
        <end position="63"/>
    </location>
</feature>
<evidence type="ECO:0000313" key="2">
    <source>
        <dbReference type="EMBL" id="KAK3765753.1"/>
    </source>
</evidence>
<organism evidence="2 3">
    <name type="scientific">Elysia crispata</name>
    <name type="common">lettuce slug</name>
    <dbReference type="NCBI Taxonomy" id="231223"/>
    <lineage>
        <taxon>Eukaryota</taxon>
        <taxon>Metazoa</taxon>
        <taxon>Spiralia</taxon>
        <taxon>Lophotrochozoa</taxon>
        <taxon>Mollusca</taxon>
        <taxon>Gastropoda</taxon>
        <taxon>Heterobranchia</taxon>
        <taxon>Euthyneura</taxon>
        <taxon>Panpulmonata</taxon>
        <taxon>Sacoglossa</taxon>
        <taxon>Placobranchoidea</taxon>
        <taxon>Plakobranchidae</taxon>
        <taxon>Elysia</taxon>
    </lineage>
</organism>
<proteinExistence type="predicted"/>
<evidence type="ECO:0000256" key="1">
    <source>
        <dbReference type="SAM" id="MobiDB-lite"/>
    </source>
</evidence>
<sequence>MKRVGKQICKETLVSDEFPRRSVSKPNTRNGLDEQIPWLSLSMSQNRYFSRNKPKHQRRRGVHQGKVSCHSPSRDDHKDQSQRRDFSLEAGSTSTYIYTLVLGITQRRVGRRERDQGCALLGRVRHVTP</sequence>
<dbReference type="EMBL" id="JAWDGP010004277">
    <property type="protein sequence ID" value="KAK3765753.1"/>
    <property type="molecule type" value="Genomic_DNA"/>
</dbReference>
<protein>
    <submittedName>
        <fullName evidence="2">Uncharacterized protein</fullName>
    </submittedName>
</protein>
<reference evidence="2" key="1">
    <citation type="journal article" date="2023" name="G3 (Bethesda)">
        <title>A reference genome for the long-term kleptoplast-retaining sea slug Elysia crispata morphotype clarki.</title>
        <authorList>
            <person name="Eastman K.E."/>
            <person name="Pendleton A.L."/>
            <person name="Shaikh M.A."/>
            <person name="Suttiyut T."/>
            <person name="Ogas R."/>
            <person name="Tomko P."/>
            <person name="Gavelis G."/>
            <person name="Widhalm J.R."/>
            <person name="Wisecaver J.H."/>
        </authorList>
    </citation>
    <scope>NUCLEOTIDE SEQUENCE</scope>
    <source>
        <strain evidence="2">ECLA1</strain>
    </source>
</reference>
<feature type="region of interest" description="Disordered" evidence="1">
    <location>
        <begin position="51"/>
        <end position="87"/>
    </location>
</feature>
<comment type="caution">
    <text evidence="2">The sequence shown here is derived from an EMBL/GenBank/DDBJ whole genome shotgun (WGS) entry which is preliminary data.</text>
</comment>
<dbReference type="AlphaFoldDB" id="A0AAE0ZAI0"/>
<evidence type="ECO:0000313" key="3">
    <source>
        <dbReference type="Proteomes" id="UP001283361"/>
    </source>
</evidence>
<accession>A0AAE0ZAI0</accession>